<keyword evidence="2" id="KW-1185">Reference proteome</keyword>
<comment type="caution">
    <text evidence="1">The sequence shown here is derived from an EMBL/GenBank/DDBJ whole genome shotgun (WGS) entry which is preliminary data.</text>
</comment>
<reference evidence="1 2" key="1">
    <citation type="journal article" date="2022" name="Genome Biol. Evol.">
        <title>The Spruce Budworm Genome: Reconstructing the Evolutionary History of Antifreeze Proteins.</title>
        <authorList>
            <person name="Beliveau C."/>
            <person name="Gagne P."/>
            <person name="Picq S."/>
            <person name="Vernygora O."/>
            <person name="Keeling C.I."/>
            <person name="Pinkney K."/>
            <person name="Doucet D."/>
            <person name="Wen F."/>
            <person name="Johnston J.S."/>
            <person name="Maaroufi H."/>
            <person name="Boyle B."/>
            <person name="Laroche J."/>
            <person name="Dewar K."/>
            <person name="Juretic N."/>
            <person name="Blackburn G."/>
            <person name="Nisole A."/>
            <person name="Brunet B."/>
            <person name="Brandao M."/>
            <person name="Lumley L."/>
            <person name="Duan J."/>
            <person name="Quan G."/>
            <person name="Lucarotti C.J."/>
            <person name="Roe A.D."/>
            <person name="Sperling F.A.H."/>
            <person name="Levesque R.C."/>
            <person name="Cusson M."/>
        </authorList>
    </citation>
    <scope>NUCLEOTIDE SEQUENCE [LARGE SCALE GENOMIC DNA]</scope>
    <source>
        <strain evidence="1">Glfc:IPQL:Cfum</strain>
    </source>
</reference>
<organism evidence="1 2">
    <name type="scientific">Choristoneura fumiferana</name>
    <name type="common">Spruce budworm moth</name>
    <name type="synonym">Archips fumiferana</name>
    <dbReference type="NCBI Taxonomy" id="7141"/>
    <lineage>
        <taxon>Eukaryota</taxon>
        <taxon>Metazoa</taxon>
        <taxon>Ecdysozoa</taxon>
        <taxon>Arthropoda</taxon>
        <taxon>Hexapoda</taxon>
        <taxon>Insecta</taxon>
        <taxon>Pterygota</taxon>
        <taxon>Neoptera</taxon>
        <taxon>Endopterygota</taxon>
        <taxon>Lepidoptera</taxon>
        <taxon>Glossata</taxon>
        <taxon>Ditrysia</taxon>
        <taxon>Tortricoidea</taxon>
        <taxon>Tortricidae</taxon>
        <taxon>Tortricinae</taxon>
        <taxon>Choristoneura</taxon>
    </lineage>
</organism>
<dbReference type="EMBL" id="CM046111">
    <property type="protein sequence ID" value="KAI8424836.1"/>
    <property type="molecule type" value="Genomic_DNA"/>
</dbReference>
<sequence>MTYKCPRAGQDKDRKKKKRKPGQAGQTGGGDSEPEEPLDPKPALKIMKKRSPEEQAKVEARKMVKLKKERDAEIRRALAEAAEDICRCAYMDVYCNDLTAIDNVIDKCPAFKEPECLCQEESLSSLSSNATWDIEYTPPFGCFDLSPRKKQVYVHVETQYSPADAGIVQPSKPKKGKEEPASKEKAKEKEEKVKQKSCKRKCCSRCR</sequence>
<proteinExistence type="predicted"/>
<gene>
    <name evidence="1" type="ORF">MSG28_006764</name>
</gene>
<protein>
    <submittedName>
        <fullName evidence="1">Uncharacterized protein</fullName>
    </submittedName>
</protein>
<accession>A0ACC0JL05</accession>
<dbReference type="Proteomes" id="UP001064048">
    <property type="component" value="Chromosome 11"/>
</dbReference>
<evidence type="ECO:0000313" key="2">
    <source>
        <dbReference type="Proteomes" id="UP001064048"/>
    </source>
</evidence>
<evidence type="ECO:0000313" key="1">
    <source>
        <dbReference type="EMBL" id="KAI8424836.1"/>
    </source>
</evidence>
<name>A0ACC0JL05_CHOFU</name>